<dbReference type="EMBL" id="MU004203">
    <property type="protein sequence ID" value="KAF2488522.1"/>
    <property type="molecule type" value="Genomic_DNA"/>
</dbReference>
<evidence type="ECO:0000259" key="1">
    <source>
        <dbReference type="PROSITE" id="PS50181"/>
    </source>
</evidence>
<sequence length="468" mass="53037">MPELLDLPNELVDQVVSNLSGHKTDLCNLSLVSRRVRNITKATLYGLYSYELFQQAYSFRPFLRTILRDPMLASYTRTAKIRVWRTAADIYSFLNEPDPPRREDLQLFVDAGRYVSLNSEPDWYESIIRGVEDAEVMLLVSQLPNLRELHLAMPPSTRLRWHFVSNEAQKARHGLPAMYHSLTRLCVENGAGEGGFQVGTLAPFLGLPSLRIFEAYQCQSQNGLWTAANFNAFAEQNIAAFGITSINLEWSILSIEAITALITSCKALKSFKYTHHYRAAPRLSIDQFDARQLIKVLSRHCETLEHLELGLQSGWDPHRVQLLVHMLVAGNFRLGDLRPFRKLATLDCEQTAFMTTTPGLQSSSRPWTELLPTSLKKLVIRACDDDIVPCLSTLASSHKTDFPLLGKVQVTAPPRKVMSREAEANDVWYRKEHLEDKFGPDVDFKVEEWSGYSVGLSGFIPPPPSWRS</sequence>
<reference evidence="2" key="1">
    <citation type="journal article" date="2020" name="Stud. Mycol.">
        <title>101 Dothideomycetes genomes: a test case for predicting lifestyles and emergence of pathogens.</title>
        <authorList>
            <person name="Haridas S."/>
            <person name="Albert R."/>
            <person name="Binder M."/>
            <person name="Bloem J."/>
            <person name="Labutti K."/>
            <person name="Salamov A."/>
            <person name="Andreopoulos B."/>
            <person name="Baker S."/>
            <person name="Barry K."/>
            <person name="Bills G."/>
            <person name="Bluhm B."/>
            <person name="Cannon C."/>
            <person name="Castanera R."/>
            <person name="Culley D."/>
            <person name="Daum C."/>
            <person name="Ezra D."/>
            <person name="Gonzalez J."/>
            <person name="Henrissat B."/>
            <person name="Kuo A."/>
            <person name="Liang C."/>
            <person name="Lipzen A."/>
            <person name="Lutzoni F."/>
            <person name="Magnuson J."/>
            <person name="Mondo S."/>
            <person name="Nolan M."/>
            <person name="Ohm R."/>
            <person name="Pangilinan J."/>
            <person name="Park H.-J."/>
            <person name="Ramirez L."/>
            <person name="Alfaro M."/>
            <person name="Sun H."/>
            <person name="Tritt A."/>
            <person name="Yoshinaga Y."/>
            <person name="Zwiers L.-H."/>
            <person name="Turgeon B."/>
            <person name="Goodwin S."/>
            <person name="Spatafora J."/>
            <person name="Crous P."/>
            <person name="Grigoriev I."/>
        </authorList>
    </citation>
    <scope>NUCLEOTIDE SEQUENCE</scope>
    <source>
        <strain evidence="2">CBS 269.34</strain>
    </source>
</reference>
<proteinExistence type="predicted"/>
<dbReference type="Gene3D" id="3.80.10.10">
    <property type="entry name" value="Ribonuclease Inhibitor"/>
    <property type="match status" value="1"/>
</dbReference>
<dbReference type="OrthoDB" id="3935706at2759"/>
<dbReference type="InterPro" id="IPR032675">
    <property type="entry name" value="LRR_dom_sf"/>
</dbReference>
<evidence type="ECO:0000313" key="3">
    <source>
        <dbReference type="Proteomes" id="UP000799750"/>
    </source>
</evidence>
<gene>
    <name evidence="2" type="ORF">BU16DRAFT_568397</name>
</gene>
<dbReference type="InterPro" id="IPR001810">
    <property type="entry name" value="F-box_dom"/>
</dbReference>
<dbReference type="Proteomes" id="UP000799750">
    <property type="component" value="Unassembled WGS sequence"/>
</dbReference>
<name>A0A6A6Q8A6_9PEZI</name>
<dbReference type="PROSITE" id="PS50181">
    <property type="entry name" value="FBOX"/>
    <property type="match status" value="1"/>
</dbReference>
<evidence type="ECO:0000313" key="2">
    <source>
        <dbReference type="EMBL" id="KAF2488522.1"/>
    </source>
</evidence>
<organism evidence="2 3">
    <name type="scientific">Lophium mytilinum</name>
    <dbReference type="NCBI Taxonomy" id="390894"/>
    <lineage>
        <taxon>Eukaryota</taxon>
        <taxon>Fungi</taxon>
        <taxon>Dikarya</taxon>
        <taxon>Ascomycota</taxon>
        <taxon>Pezizomycotina</taxon>
        <taxon>Dothideomycetes</taxon>
        <taxon>Pleosporomycetidae</taxon>
        <taxon>Mytilinidiales</taxon>
        <taxon>Mytilinidiaceae</taxon>
        <taxon>Lophium</taxon>
    </lineage>
</organism>
<dbReference type="Pfam" id="PF00646">
    <property type="entry name" value="F-box"/>
    <property type="match status" value="1"/>
</dbReference>
<dbReference type="AlphaFoldDB" id="A0A6A6Q8A6"/>
<protein>
    <recommendedName>
        <fullName evidence="1">F-box domain-containing protein</fullName>
    </recommendedName>
</protein>
<accession>A0A6A6Q8A6</accession>
<keyword evidence="3" id="KW-1185">Reference proteome</keyword>
<dbReference type="CDD" id="cd09917">
    <property type="entry name" value="F-box_SF"/>
    <property type="match status" value="1"/>
</dbReference>
<feature type="domain" description="F-box" evidence="1">
    <location>
        <begin position="1"/>
        <end position="56"/>
    </location>
</feature>